<keyword evidence="4" id="KW-0888">Threonine protease</keyword>
<comment type="catalytic activity">
    <reaction evidence="1">
        <text>Cleavage of peptide bonds with very broad specificity.</text>
        <dbReference type="EC" id="3.4.25.1"/>
    </reaction>
</comment>
<keyword evidence="9" id="KW-0732">Signal</keyword>
<dbReference type="GO" id="GO:0005737">
    <property type="term" value="C:cytoplasm"/>
    <property type="evidence" value="ECO:0007669"/>
    <property type="project" value="UniProtKB-SubCell"/>
</dbReference>
<dbReference type="InterPro" id="IPR000243">
    <property type="entry name" value="Pept_T1A_subB"/>
</dbReference>
<dbReference type="EMBL" id="BDSP01000087">
    <property type="protein sequence ID" value="GAX15038.1"/>
    <property type="molecule type" value="Genomic_DNA"/>
</dbReference>
<keyword evidence="6 8" id="KW-0647">Proteasome</keyword>
<keyword evidence="8" id="KW-0539">Nucleus</keyword>
<comment type="caution">
    <text evidence="10">The sequence shown here is derived from an EMBL/GenBank/DDBJ whole genome shotgun (WGS) entry which is preliminary data.</text>
</comment>
<dbReference type="PROSITE" id="PS00854">
    <property type="entry name" value="PROTEASOME_BETA_1"/>
    <property type="match status" value="1"/>
</dbReference>
<dbReference type="Proteomes" id="UP000198406">
    <property type="component" value="Unassembled WGS sequence"/>
</dbReference>
<proteinExistence type="inferred from homology"/>
<evidence type="ECO:0000256" key="5">
    <source>
        <dbReference type="ARBA" id="ARBA00022801"/>
    </source>
</evidence>
<dbReference type="GO" id="GO:0051603">
    <property type="term" value="P:proteolysis involved in protein catabolic process"/>
    <property type="evidence" value="ECO:0007669"/>
    <property type="project" value="InterPro"/>
</dbReference>
<name>A0A1Z5JMM5_FISSO</name>
<evidence type="ECO:0000256" key="4">
    <source>
        <dbReference type="ARBA" id="ARBA00022698"/>
    </source>
</evidence>
<dbReference type="InterPro" id="IPR016050">
    <property type="entry name" value="Proteasome_bsu_CS"/>
</dbReference>
<feature type="chain" id="PRO_5012554808" description="Proteasome subunit beta" evidence="9">
    <location>
        <begin position="23"/>
        <end position="229"/>
    </location>
</feature>
<keyword evidence="5" id="KW-0378">Hydrolase</keyword>
<evidence type="ECO:0000256" key="1">
    <source>
        <dbReference type="ARBA" id="ARBA00001198"/>
    </source>
</evidence>
<dbReference type="InParanoid" id="A0A1Z5JMM5"/>
<organism evidence="10 11">
    <name type="scientific">Fistulifera solaris</name>
    <name type="common">Oleaginous diatom</name>
    <dbReference type="NCBI Taxonomy" id="1519565"/>
    <lineage>
        <taxon>Eukaryota</taxon>
        <taxon>Sar</taxon>
        <taxon>Stramenopiles</taxon>
        <taxon>Ochrophyta</taxon>
        <taxon>Bacillariophyta</taxon>
        <taxon>Bacillariophyceae</taxon>
        <taxon>Bacillariophycidae</taxon>
        <taxon>Naviculales</taxon>
        <taxon>Naviculaceae</taxon>
        <taxon>Fistulifera</taxon>
    </lineage>
</organism>
<evidence type="ECO:0000313" key="10">
    <source>
        <dbReference type="EMBL" id="GAX15038.1"/>
    </source>
</evidence>
<comment type="similarity">
    <text evidence="8">Belongs to the peptidase T1B family.</text>
</comment>
<sequence>MIVASLFVLYLFNNLLTATASSQPVELGTTLVALRYRDGVIVGADSRTSVGSYVSHRAAQKLDTIGDYCIMARSGSAADTQALAVAANQHFQARSYGGCPPTVSQIAHWLRQKTYGKDKSVSLILAGYDPIEKRNCLFSIAQTGALLAHTEPFVAAGSGSSLIMGFLDHACSRELDESEAIKLCVTALKLAMDRDGSSGGLCRLAVITSEGTRQLTFLPDDIETTLKIR</sequence>
<dbReference type="SUPFAM" id="SSF56235">
    <property type="entry name" value="N-terminal nucleophile aminohydrolases (Ntn hydrolases)"/>
    <property type="match status" value="1"/>
</dbReference>
<feature type="signal peptide" evidence="9">
    <location>
        <begin position="1"/>
        <end position="22"/>
    </location>
</feature>
<reference evidence="10 11" key="1">
    <citation type="journal article" date="2015" name="Plant Cell">
        <title>Oil accumulation by the oleaginous diatom Fistulifera solaris as revealed by the genome and transcriptome.</title>
        <authorList>
            <person name="Tanaka T."/>
            <person name="Maeda Y."/>
            <person name="Veluchamy A."/>
            <person name="Tanaka M."/>
            <person name="Abida H."/>
            <person name="Marechal E."/>
            <person name="Bowler C."/>
            <person name="Muto M."/>
            <person name="Sunaga Y."/>
            <person name="Tanaka M."/>
            <person name="Yoshino T."/>
            <person name="Taniguchi T."/>
            <person name="Fukuda Y."/>
            <person name="Nemoto M."/>
            <person name="Matsumoto M."/>
            <person name="Wong P.S."/>
            <person name="Aburatani S."/>
            <person name="Fujibuchi W."/>
        </authorList>
    </citation>
    <scope>NUCLEOTIDE SEQUENCE [LARGE SCALE GENOMIC DNA]</scope>
    <source>
        <strain evidence="10 11">JPCC DA0580</strain>
    </source>
</reference>
<dbReference type="InterPro" id="IPR023333">
    <property type="entry name" value="Proteasome_suB-type"/>
</dbReference>
<gene>
    <name evidence="10" type="ORF">FisN_12Lu394</name>
</gene>
<evidence type="ECO:0000256" key="7">
    <source>
        <dbReference type="PIRSR" id="PIRSR600243-1"/>
    </source>
</evidence>
<evidence type="ECO:0000313" key="11">
    <source>
        <dbReference type="Proteomes" id="UP000198406"/>
    </source>
</evidence>
<dbReference type="AlphaFoldDB" id="A0A1Z5JMM5"/>
<protein>
    <recommendedName>
        <fullName evidence="8">Proteasome subunit beta</fullName>
    </recommendedName>
</protein>
<keyword evidence="3" id="KW-0645">Protease</keyword>
<keyword evidence="11" id="KW-1185">Reference proteome</keyword>
<evidence type="ECO:0000256" key="9">
    <source>
        <dbReference type="SAM" id="SignalP"/>
    </source>
</evidence>
<dbReference type="PRINTS" id="PR00141">
    <property type="entry name" value="PROTEASOME"/>
</dbReference>
<dbReference type="Gene3D" id="3.60.20.10">
    <property type="entry name" value="Glutamine Phosphoribosylpyrophosphate, subunit 1, domain 1"/>
    <property type="match status" value="1"/>
</dbReference>
<dbReference type="InterPro" id="IPR001353">
    <property type="entry name" value="Proteasome_sua/b"/>
</dbReference>
<comment type="subunit">
    <text evidence="8">Component of the proteasome complex.</text>
</comment>
<dbReference type="PANTHER" id="PTHR32194:SF0">
    <property type="entry name" value="ATP-DEPENDENT PROTEASE SUBUNIT HSLV"/>
    <property type="match status" value="1"/>
</dbReference>
<evidence type="ECO:0000256" key="3">
    <source>
        <dbReference type="ARBA" id="ARBA00022670"/>
    </source>
</evidence>
<comment type="function">
    <text evidence="8">Component of the proteasome, a multicatalytic proteinase complex which is characterized by its ability to cleave peptides with Arg, Phe, Tyr, Leu, and Glu adjacent to the leaving group at neutral or slightly basic pH. The proteasome has an ATP-dependent proteolytic activity.</text>
</comment>
<evidence type="ECO:0000256" key="6">
    <source>
        <dbReference type="ARBA" id="ARBA00022942"/>
    </source>
</evidence>
<dbReference type="Pfam" id="PF00227">
    <property type="entry name" value="Proteasome"/>
    <property type="match status" value="1"/>
</dbReference>
<dbReference type="PANTHER" id="PTHR32194">
    <property type="entry name" value="METALLOPROTEASE TLDD"/>
    <property type="match status" value="1"/>
</dbReference>
<dbReference type="GO" id="GO:0019774">
    <property type="term" value="C:proteasome core complex, beta-subunit complex"/>
    <property type="evidence" value="ECO:0007669"/>
    <property type="project" value="UniProtKB-ARBA"/>
</dbReference>
<evidence type="ECO:0000256" key="2">
    <source>
        <dbReference type="ARBA" id="ARBA00022490"/>
    </source>
</evidence>
<dbReference type="OrthoDB" id="7854943at2759"/>
<dbReference type="GO" id="GO:0004298">
    <property type="term" value="F:threonine-type endopeptidase activity"/>
    <property type="evidence" value="ECO:0007669"/>
    <property type="project" value="UniProtKB-KW"/>
</dbReference>
<feature type="active site" description="Nucleophile" evidence="7">
    <location>
        <position position="29"/>
    </location>
</feature>
<comment type="subcellular location">
    <subcellularLocation>
        <location evidence="8">Cytoplasm</location>
    </subcellularLocation>
    <subcellularLocation>
        <location evidence="8">Nucleus</location>
    </subcellularLocation>
</comment>
<keyword evidence="2 8" id="KW-0963">Cytoplasm</keyword>
<evidence type="ECO:0000256" key="8">
    <source>
        <dbReference type="RuleBase" id="RU004203"/>
    </source>
</evidence>
<dbReference type="InterPro" id="IPR029055">
    <property type="entry name" value="Ntn_hydrolases_N"/>
</dbReference>
<dbReference type="GO" id="GO:0005634">
    <property type="term" value="C:nucleus"/>
    <property type="evidence" value="ECO:0007669"/>
    <property type="project" value="UniProtKB-SubCell"/>
</dbReference>
<accession>A0A1Z5JMM5</accession>